<evidence type="ECO:0000259" key="1">
    <source>
        <dbReference type="Pfam" id="PF01494"/>
    </source>
</evidence>
<dbReference type="Gene3D" id="3.30.9.10">
    <property type="entry name" value="D-Amino Acid Oxidase, subunit A, domain 2"/>
    <property type="match status" value="1"/>
</dbReference>
<evidence type="ECO:0000313" key="3">
    <source>
        <dbReference type="Proteomes" id="UP000037660"/>
    </source>
</evidence>
<dbReference type="EMBL" id="BBYR01000034">
    <property type="protein sequence ID" value="GAP36312.1"/>
    <property type="molecule type" value="Genomic_DNA"/>
</dbReference>
<dbReference type="Pfam" id="PF01494">
    <property type="entry name" value="FAD_binding_3"/>
    <property type="match status" value="2"/>
</dbReference>
<dbReference type="OrthoDB" id="9769565at2"/>
<dbReference type="AlphaFoldDB" id="A0A0K8P0X4"/>
<name>A0A0K8P0X4_PISS1</name>
<organism evidence="2 3">
    <name type="scientific">Piscinibacter sakaiensis</name>
    <name type="common">Ideonella sakaiensis</name>
    <dbReference type="NCBI Taxonomy" id="1547922"/>
    <lineage>
        <taxon>Bacteria</taxon>
        <taxon>Pseudomonadati</taxon>
        <taxon>Pseudomonadota</taxon>
        <taxon>Betaproteobacteria</taxon>
        <taxon>Burkholderiales</taxon>
        <taxon>Sphaerotilaceae</taxon>
        <taxon>Piscinibacter</taxon>
    </lineage>
</organism>
<dbReference type="Proteomes" id="UP000037660">
    <property type="component" value="Unassembled WGS sequence"/>
</dbReference>
<accession>A0A0K8P0X4</accession>
<gene>
    <name evidence="2" type="ORF">ISF6_2152</name>
</gene>
<dbReference type="InterPro" id="IPR036188">
    <property type="entry name" value="FAD/NAD-bd_sf"/>
</dbReference>
<dbReference type="InterPro" id="IPR002938">
    <property type="entry name" value="FAD-bd"/>
</dbReference>
<proteinExistence type="predicted"/>
<sequence>MSGKVEVCIRGAGIVGGSLALALARQGLRVELVGPLAAPAAAGAADVRAYALNAASVGLLQALRVWDALPADAATPVRRMQIEGDEAGARLAFSAWQQRVGELAWIVDAAALEAALAEALRYAPHVERRAEARPGPAPALTAVCEGRASASRDALGVPMAQHDYGHRAIAARLVADRPHQGTARQWFRAPDVLALLPFDRPQPGRSYGLVWSLPDAEAAALLALDEAAFVERLQAACGEAAGGLALASPRQSWPLSLARAERWCGEGWVLLGDAAHRVHPLAGQGLNLGLADVEALARVLAGREPWRSPGDARLLRRFARERSGPTRAMAGVTDGLLQLFAHPHPAVRLLRNQGLRWVDRLGPAKRWLADQALDGR</sequence>
<feature type="domain" description="FAD-binding" evidence="1">
    <location>
        <begin position="142"/>
        <end position="323"/>
    </location>
</feature>
<reference evidence="3" key="1">
    <citation type="submission" date="2015-07" db="EMBL/GenBank/DDBJ databases">
        <title>Discovery of a poly(ethylene terephthalate assimilation.</title>
        <authorList>
            <person name="Yoshida S."/>
            <person name="Hiraga K."/>
            <person name="Takehana T."/>
            <person name="Taniguchi I."/>
            <person name="Yamaji H."/>
            <person name="Maeda Y."/>
            <person name="Toyohara K."/>
            <person name="Miyamoto K."/>
            <person name="Kimura Y."/>
            <person name="Oda K."/>
        </authorList>
    </citation>
    <scope>NUCLEOTIDE SEQUENCE [LARGE SCALE GENOMIC DNA]</scope>
    <source>
        <strain evidence="3">NBRC 110686 / TISTR 2288 / 201-F6</strain>
    </source>
</reference>
<dbReference type="STRING" id="1547922.ISF6_2152"/>
<dbReference type="PANTHER" id="PTHR43876">
    <property type="entry name" value="UBIQUINONE BIOSYNTHESIS MONOOXYGENASE COQ6, MITOCHONDRIAL"/>
    <property type="match status" value="1"/>
</dbReference>
<dbReference type="EC" id="1.14.13.-" evidence="2"/>
<feature type="domain" description="FAD-binding" evidence="1">
    <location>
        <begin position="4"/>
        <end position="97"/>
    </location>
</feature>
<dbReference type="PROSITE" id="PS01304">
    <property type="entry name" value="UBIH"/>
    <property type="match status" value="1"/>
</dbReference>
<evidence type="ECO:0000313" key="2">
    <source>
        <dbReference type="EMBL" id="GAP36312.1"/>
    </source>
</evidence>
<dbReference type="PRINTS" id="PR00420">
    <property type="entry name" value="RNGMNOXGNASE"/>
</dbReference>
<reference evidence="2 3" key="2">
    <citation type="journal article" date="2016" name="Science">
        <title>A bacterium that degrades and assimilates poly(ethylene terephthalate).</title>
        <authorList>
            <person name="Yoshida S."/>
            <person name="Hiraga K."/>
            <person name="Takehana T."/>
            <person name="Taniguchi I."/>
            <person name="Yamaji H."/>
            <person name="Maeda Y."/>
            <person name="Toyohara K."/>
            <person name="Miyamoto K."/>
            <person name="Kimura Y."/>
            <person name="Oda K."/>
        </authorList>
    </citation>
    <scope>NUCLEOTIDE SEQUENCE [LARGE SCALE GENOMIC DNA]</scope>
    <source>
        <strain evidence="3">NBRC 110686 / TISTR 2288 / 201-F6</strain>
    </source>
</reference>
<dbReference type="RefSeq" id="WP_054020318.1">
    <property type="nucleotide sequence ID" value="NZ_BBYR01000034.1"/>
</dbReference>
<dbReference type="Gene3D" id="3.50.50.60">
    <property type="entry name" value="FAD/NAD(P)-binding domain"/>
    <property type="match status" value="2"/>
</dbReference>
<dbReference type="InterPro" id="IPR051205">
    <property type="entry name" value="UbiH/COQ6_monooxygenase"/>
</dbReference>
<comment type="caution">
    <text evidence="2">The sequence shown here is derived from an EMBL/GenBank/DDBJ whole genome shotgun (WGS) entry which is preliminary data.</text>
</comment>
<dbReference type="InterPro" id="IPR018168">
    <property type="entry name" value="Ubi_Hdrlase_CS"/>
</dbReference>
<dbReference type="GO" id="GO:0016491">
    <property type="term" value="F:oxidoreductase activity"/>
    <property type="evidence" value="ECO:0007669"/>
    <property type="project" value="UniProtKB-KW"/>
</dbReference>
<dbReference type="PANTHER" id="PTHR43876:SF8">
    <property type="entry name" value="2-OCTAPRENYL-6-METHOXYPHENOL HYDROXYLASE"/>
    <property type="match status" value="1"/>
</dbReference>
<dbReference type="SUPFAM" id="SSF51905">
    <property type="entry name" value="FAD/NAD(P)-binding domain"/>
    <property type="match status" value="1"/>
</dbReference>
<keyword evidence="3" id="KW-1185">Reference proteome</keyword>
<keyword evidence="2" id="KW-0560">Oxidoreductase</keyword>
<dbReference type="GO" id="GO:0071949">
    <property type="term" value="F:FAD binding"/>
    <property type="evidence" value="ECO:0007669"/>
    <property type="project" value="InterPro"/>
</dbReference>
<protein>
    <submittedName>
        <fullName evidence="2">2-octaprenyl-3-methyl-6-methoxy-1,4-benzoquinol hydroxylase</fullName>
        <ecNumber evidence="2">1.14.13.-</ecNumber>
    </submittedName>
</protein>